<organism evidence="1 2">
    <name type="scientific">Colletotrichum truncatum</name>
    <name type="common">Anthracnose fungus</name>
    <name type="synonym">Colletotrichum capsici</name>
    <dbReference type="NCBI Taxonomy" id="5467"/>
    <lineage>
        <taxon>Eukaryota</taxon>
        <taxon>Fungi</taxon>
        <taxon>Dikarya</taxon>
        <taxon>Ascomycota</taxon>
        <taxon>Pezizomycotina</taxon>
        <taxon>Sordariomycetes</taxon>
        <taxon>Hypocreomycetidae</taxon>
        <taxon>Glomerellales</taxon>
        <taxon>Glomerellaceae</taxon>
        <taxon>Colletotrichum</taxon>
        <taxon>Colletotrichum truncatum species complex</taxon>
    </lineage>
</organism>
<dbReference type="EMBL" id="VUJX02000009">
    <property type="protein sequence ID" value="KAL0931913.1"/>
    <property type="molecule type" value="Genomic_DNA"/>
</dbReference>
<evidence type="ECO:0000313" key="2">
    <source>
        <dbReference type="Proteomes" id="UP000805649"/>
    </source>
</evidence>
<proteinExistence type="predicted"/>
<gene>
    <name evidence="1" type="ORF">CTRU02_212867</name>
</gene>
<accession>A0ACC3YJ33</accession>
<name>A0ACC3YJ33_COLTU</name>
<comment type="caution">
    <text evidence="1">The sequence shown here is derived from an EMBL/GenBank/DDBJ whole genome shotgun (WGS) entry which is preliminary data.</text>
</comment>
<reference evidence="1 2" key="1">
    <citation type="journal article" date="2020" name="Phytopathology">
        <title>Genome Sequence Resources of Colletotrichum truncatum, C. plurivorum, C. musicola, and C. sojae: Four Species Pathogenic to Soybean (Glycine max).</title>
        <authorList>
            <person name="Rogerio F."/>
            <person name="Boufleur T.R."/>
            <person name="Ciampi-Guillardi M."/>
            <person name="Sukno S.A."/>
            <person name="Thon M.R."/>
            <person name="Massola Junior N.S."/>
            <person name="Baroncelli R."/>
        </authorList>
    </citation>
    <scope>NUCLEOTIDE SEQUENCE [LARGE SCALE GENOMIC DNA]</scope>
    <source>
        <strain evidence="1 2">CMES1059</strain>
    </source>
</reference>
<sequence length="41" mass="4575">MRSAPGDIKAALDAYRGHVAARNRRVLEVYVRFIARAESTS</sequence>
<protein>
    <submittedName>
        <fullName evidence="1">Uncharacterized protein</fullName>
    </submittedName>
</protein>
<evidence type="ECO:0000313" key="1">
    <source>
        <dbReference type="EMBL" id="KAL0931913.1"/>
    </source>
</evidence>
<keyword evidence="2" id="KW-1185">Reference proteome</keyword>
<dbReference type="Proteomes" id="UP000805649">
    <property type="component" value="Unassembled WGS sequence"/>
</dbReference>